<keyword evidence="2" id="KW-1185">Reference proteome</keyword>
<evidence type="ECO:0000313" key="2">
    <source>
        <dbReference type="Proteomes" id="UP000315369"/>
    </source>
</evidence>
<dbReference type="EMBL" id="VIFM01000033">
    <property type="protein sequence ID" value="TQF15911.1"/>
    <property type="molecule type" value="Genomic_DNA"/>
</dbReference>
<reference evidence="1 2" key="1">
    <citation type="submission" date="2019-06" db="EMBL/GenBank/DDBJ databases">
        <authorList>
            <person name="Livingstone P."/>
            <person name="Whitworth D."/>
        </authorList>
    </citation>
    <scope>NUCLEOTIDE SEQUENCE [LARGE SCALE GENOMIC DNA]</scope>
    <source>
        <strain evidence="1 2">AM401</strain>
    </source>
</reference>
<evidence type="ECO:0000313" key="1">
    <source>
        <dbReference type="EMBL" id="TQF15911.1"/>
    </source>
</evidence>
<name>A0A540X3S4_9BACT</name>
<organism evidence="1 2">
    <name type="scientific">Myxococcus llanfairpwllgwyngyllgogerychwyrndrobwllllantysiliogogogochensis</name>
    <dbReference type="NCBI Taxonomy" id="2590453"/>
    <lineage>
        <taxon>Bacteria</taxon>
        <taxon>Pseudomonadati</taxon>
        <taxon>Myxococcota</taxon>
        <taxon>Myxococcia</taxon>
        <taxon>Myxococcales</taxon>
        <taxon>Cystobacterineae</taxon>
        <taxon>Myxococcaceae</taxon>
        <taxon>Myxococcus</taxon>
    </lineage>
</organism>
<gene>
    <name evidence="1" type="ORF">FJV41_11125</name>
</gene>
<dbReference type="RefSeq" id="WP_141642424.1">
    <property type="nucleotide sequence ID" value="NZ_VIFM01000033.1"/>
</dbReference>
<sequence>MLPRRKSSHARSWLLPGTQLDYEIARAVDMTFEDGEGFAPVAGGLAIWHLDRWLAGSRATVYSLYEALGGMCPMGLSTLERTHFEQRLKQRLERALLDGELTVREVPLVRHVPPPFTEPVVIEREAPVERPAPPPPAPEQDIAAQVRALRQAAADGTPFCEECAKKALQGPQKRAA</sequence>
<dbReference type="AlphaFoldDB" id="A0A540X3S4"/>
<dbReference type="Proteomes" id="UP000315369">
    <property type="component" value="Unassembled WGS sequence"/>
</dbReference>
<comment type="caution">
    <text evidence="1">The sequence shown here is derived from an EMBL/GenBank/DDBJ whole genome shotgun (WGS) entry which is preliminary data.</text>
</comment>
<protein>
    <submittedName>
        <fullName evidence="1">Uncharacterized protein</fullName>
    </submittedName>
</protein>
<dbReference type="OrthoDB" id="5525526at2"/>
<proteinExistence type="predicted"/>
<accession>A0A540X3S4</accession>